<dbReference type="Pfam" id="PF09084">
    <property type="entry name" value="NMT1"/>
    <property type="match status" value="1"/>
</dbReference>
<dbReference type="RefSeq" id="WP_073327315.1">
    <property type="nucleotide sequence ID" value="NZ_FQYO01000002.1"/>
</dbReference>
<keyword evidence="1" id="KW-0732">Signal</keyword>
<keyword evidence="4" id="KW-1185">Reference proteome</keyword>
<evidence type="ECO:0000256" key="1">
    <source>
        <dbReference type="SAM" id="SignalP"/>
    </source>
</evidence>
<feature type="domain" description="SsuA/THI5-like" evidence="2">
    <location>
        <begin position="54"/>
        <end position="251"/>
    </location>
</feature>
<dbReference type="Gene3D" id="3.40.190.10">
    <property type="entry name" value="Periplasmic binding protein-like II"/>
    <property type="match status" value="2"/>
</dbReference>
<reference evidence="3 4" key="1">
    <citation type="submission" date="2016-11" db="EMBL/GenBank/DDBJ databases">
        <authorList>
            <person name="Jaros S."/>
            <person name="Januszkiewicz K."/>
            <person name="Wedrychowicz H."/>
        </authorList>
    </citation>
    <scope>NUCLEOTIDE SEQUENCE [LARGE SCALE GENOMIC DNA]</scope>
    <source>
        <strain evidence="3 4">DSM 100565</strain>
    </source>
</reference>
<evidence type="ECO:0000313" key="4">
    <source>
        <dbReference type="Proteomes" id="UP000184292"/>
    </source>
</evidence>
<protein>
    <submittedName>
        <fullName evidence="3">NitT/TauT family transport system substrate-binding protein</fullName>
    </submittedName>
</protein>
<organism evidence="3 4">
    <name type="scientific">Wenxinia saemankumensis</name>
    <dbReference type="NCBI Taxonomy" id="1447782"/>
    <lineage>
        <taxon>Bacteria</taxon>
        <taxon>Pseudomonadati</taxon>
        <taxon>Pseudomonadota</taxon>
        <taxon>Alphaproteobacteria</taxon>
        <taxon>Rhodobacterales</taxon>
        <taxon>Roseobacteraceae</taxon>
        <taxon>Wenxinia</taxon>
    </lineage>
</organism>
<dbReference type="EMBL" id="FQYO01000002">
    <property type="protein sequence ID" value="SHI65371.1"/>
    <property type="molecule type" value="Genomic_DNA"/>
</dbReference>
<gene>
    <name evidence="3" type="ORF">SAMN05444417_1404</name>
</gene>
<accession>A0A1M6CWZ1</accession>
<dbReference type="STRING" id="1447782.SAMN05444417_1404"/>
<name>A0A1M6CWZ1_9RHOB</name>
<evidence type="ECO:0000259" key="2">
    <source>
        <dbReference type="Pfam" id="PF09084"/>
    </source>
</evidence>
<proteinExistence type="predicted"/>
<evidence type="ECO:0000313" key="3">
    <source>
        <dbReference type="EMBL" id="SHI65371.1"/>
    </source>
</evidence>
<dbReference type="AlphaFoldDB" id="A0A1M6CWZ1"/>
<dbReference type="SUPFAM" id="SSF53850">
    <property type="entry name" value="Periplasmic binding protein-like II"/>
    <property type="match status" value="1"/>
</dbReference>
<sequence length="329" mass="34344">MRFPTQIRAAVAAILTALSAPVAAQDLPEIRVGILAYGTAQWEMAVIESRGLDTRNGVDLVVRDLGNDQAGDIALLSGAVDLILSDLLWVSAQRAAGNPVTMVPHSRAVGGLMVNPAAGIGALGDLPGHRLGVAGGPTDKSWILLQALWAETQATALDEAVETRFAAPPLANELLVSGELDAALNYWHWNARARAAGMVELVSVVDMLAELGIEDPVPLLGWTFREETAADRGAALQGFLDASAEAKRLLLEDDAVWEDLRGPMGAEGDDALFAALRDDYRAGIIAAPDPAQRRAAEALFALLAGQGGADLVGGAEALSEGTIRDGHDG</sequence>
<dbReference type="InterPro" id="IPR015168">
    <property type="entry name" value="SsuA/THI5"/>
</dbReference>
<dbReference type="PANTHER" id="PTHR30024">
    <property type="entry name" value="ALIPHATIC SULFONATES-BINDING PROTEIN-RELATED"/>
    <property type="match status" value="1"/>
</dbReference>
<dbReference type="Proteomes" id="UP000184292">
    <property type="component" value="Unassembled WGS sequence"/>
</dbReference>
<dbReference type="OrthoDB" id="5621714at2"/>
<feature type="signal peptide" evidence="1">
    <location>
        <begin position="1"/>
        <end position="24"/>
    </location>
</feature>
<feature type="chain" id="PRO_5012206547" evidence="1">
    <location>
        <begin position="25"/>
        <end position="329"/>
    </location>
</feature>
<dbReference type="PANTHER" id="PTHR30024:SF48">
    <property type="entry name" value="ABC TRANSPORTER SUBSTRATE-BINDING PROTEIN"/>
    <property type="match status" value="1"/>
</dbReference>